<sequence length="261" mass="28771">MEARWLLSYLLSKPDNWTVVIGDITKKGNCGRDKARKMIAELVKHGYAEREQQRDDGKFGSSVLVIFDEPRSVEATNSGNSVAFLPQTDLPATATPSPVSPSPVKSALSNNLNLENTDCQQPDTPPGAMRSARDELMVVLDADHANAVIEHRKKIRKPLTPYAAQLLARRFALMPNPNSAADVMIGNGWQGFEPDWLESRGARGRSPPRQSDFQRRQDAAKAALDQVITGDDDGYGSFDRHHDIELGRSDFGATGKARPRH</sequence>
<evidence type="ECO:0000256" key="1">
    <source>
        <dbReference type="SAM" id="MobiDB-lite"/>
    </source>
</evidence>
<dbReference type="EMBL" id="VIWP01000004">
    <property type="protein sequence ID" value="TWF53248.1"/>
    <property type="molecule type" value="Genomic_DNA"/>
</dbReference>
<gene>
    <name evidence="2" type="ORF">FHW37_104525</name>
</gene>
<evidence type="ECO:0000313" key="3">
    <source>
        <dbReference type="Proteomes" id="UP000320653"/>
    </source>
</evidence>
<name>A0A561QS77_9HYPH</name>
<protein>
    <submittedName>
        <fullName evidence="2">Uncharacterized protein</fullName>
    </submittedName>
</protein>
<feature type="region of interest" description="Disordered" evidence="1">
    <location>
        <begin position="88"/>
        <end position="107"/>
    </location>
</feature>
<organism evidence="2 3">
    <name type="scientific">Neorhizobium alkalisoli</name>
    <dbReference type="NCBI Taxonomy" id="528178"/>
    <lineage>
        <taxon>Bacteria</taxon>
        <taxon>Pseudomonadati</taxon>
        <taxon>Pseudomonadota</taxon>
        <taxon>Alphaproteobacteria</taxon>
        <taxon>Hyphomicrobiales</taxon>
        <taxon>Rhizobiaceae</taxon>
        <taxon>Rhizobium/Agrobacterium group</taxon>
        <taxon>Neorhizobium</taxon>
    </lineage>
</organism>
<feature type="compositionally biased region" description="Low complexity" evidence="1">
    <location>
        <begin position="90"/>
        <end position="107"/>
    </location>
</feature>
<dbReference type="Proteomes" id="UP000320653">
    <property type="component" value="Unassembled WGS sequence"/>
</dbReference>
<feature type="region of interest" description="Disordered" evidence="1">
    <location>
        <begin position="197"/>
        <end position="261"/>
    </location>
</feature>
<evidence type="ECO:0000313" key="2">
    <source>
        <dbReference type="EMBL" id="TWF53248.1"/>
    </source>
</evidence>
<dbReference type="AlphaFoldDB" id="A0A561QS77"/>
<proteinExistence type="predicted"/>
<keyword evidence="3" id="KW-1185">Reference proteome</keyword>
<reference evidence="2 3" key="1">
    <citation type="submission" date="2019-06" db="EMBL/GenBank/DDBJ databases">
        <title>Sorghum-associated microbial communities from plants grown in Nebraska, USA.</title>
        <authorList>
            <person name="Schachtman D."/>
        </authorList>
    </citation>
    <scope>NUCLEOTIDE SEQUENCE [LARGE SCALE GENOMIC DNA]</scope>
    <source>
        <strain evidence="2 3">1225</strain>
    </source>
</reference>
<feature type="compositionally biased region" description="Basic and acidic residues" evidence="1">
    <location>
        <begin position="238"/>
        <end position="248"/>
    </location>
</feature>
<comment type="caution">
    <text evidence="2">The sequence shown here is derived from an EMBL/GenBank/DDBJ whole genome shotgun (WGS) entry which is preliminary data.</text>
</comment>
<accession>A0A561QS77</accession>